<sequence length="67" mass="7992">MQGYKKKTPIIPFEERIKIVEAIKYVDEAVPQKSLDKFVAWEKLRFDAIFHGDDWKGSNMYEEIEKN</sequence>
<proteinExistence type="predicted"/>
<accession>W8T6A8</accession>
<feature type="domain" description="Cytidyltransferase-like" evidence="1">
    <location>
        <begin position="4"/>
        <end position="55"/>
    </location>
</feature>
<evidence type="ECO:0000259" key="1">
    <source>
        <dbReference type="Pfam" id="PF01467"/>
    </source>
</evidence>
<dbReference type="eggNOG" id="COG0615">
    <property type="taxonomic scope" value="Bacteria"/>
</dbReference>
<dbReference type="InterPro" id="IPR004821">
    <property type="entry name" value="Cyt_trans-like"/>
</dbReference>
<evidence type="ECO:0000313" key="3">
    <source>
        <dbReference type="Proteomes" id="UP000019591"/>
    </source>
</evidence>
<name>W8T6A8_PEPAC</name>
<dbReference type="InterPro" id="IPR014729">
    <property type="entry name" value="Rossmann-like_a/b/a_fold"/>
</dbReference>
<dbReference type="HOGENOM" id="CLU_2806039_0_0_9"/>
<dbReference type="Gene3D" id="3.40.50.620">
    <property type="entry name" value="HUPs"/>
    <property type="match status" value="1"/>
</dbReference>
<keyword evidence="3" id="KW-1185">Reference proteome</keyword>
<reference evidence="2 3" key="1">
    <citation type="journal article" date="2014" name="Genome Announc.">
        <title>Complete Genome Sequence of Amino Acid-Utilizing Eubacterium acidaminophilum al-2 (DSM 3953).</title>
        <authorList>
            <person name="Poehlein A."/>
            <person name="Andreesen J.R."/>
            <person name="Daniel R."/>
        </authorList>
    </citation>
    <scope>NUCLEOTIDE SEQUENCE [LARGE SCALE GENOMIC DNA]</scope>
    <source>
        <strain evidence="2 3">DSM 3953</strain>
    </source>
</reference>
<organism evidence="2 3">
    <name type="scientific">Peptoclostridium acidaminophilum DSM 3953</name>
    <dbReference type="NCBI Taxonomy" id="1286171"/>
    <lineage>
        <taxon>Bacteria</taxon>
        <taxon>Bacillati</taxon>
        <taxon>Bacillota</taxon>
        <taxon>Clostridia</taxon>
        <taxon>Peptostreptococcales</taxon>
        <taxon>Peptoclostridiaceae</taxon>
        <taxon>Peptoclostridium</taxon>
    </lineage>
</organism>
<dbReference type="STRING" id="1286171.EAL2_c20030"/>
<dbReference type="EMBL" id="CP007452">
    <property type="protein sequence ID" value="AHM57284.1"/>
    <property type="molecule type" value="Genomic_DNA"/>
</dbReference>
<dbReference type="KEGG" id="eac:EAL2_c20030"/>
<dbReference type="Pfam" id="PF01467">
    <property type="entry name" value="CTP_transf_like"/>
    <property type="match status" value="1"/>
</dbReference>
<dbReference type="SUPFAM" id="SSF52374">
    <property type="entry name" value="Nucleotidylyl transferase"/>
    <property type="match status" value="1"/>
</dbReference>
<protein>
    <recommendedName>
        <fullName evidence="1">Cytidyltransferase-like domain-containing protein</fullName>
    </recommendedName>
</protein>
<dbReference type="Proteomes" id="UP000019591">
    <property type="component" value="Chromosome"/>
</dbReference>
<dbReference type="PATRIC" id="fig|1286171.3.peg.1951"/>
<dbReference type="GO" id="GO:0003824">
    <property type="term" value="F:catalytic activity"/>
    <property type="evidence" value="ECO:0007669"/>
    <property type="project" value="InterPro"/>
</dbReference>
<dbReference type="AlphaFoldDB" id="W8T6A8"/>
<gene>
    <name evidence="2" type="ORF">EAL2_c20030</name>
</gene>
<evidence type="ECO:0000313" key="2">
    <source>
        <dbReference type="EMBL" id="AHM57284.1"/>
    </source>
</evidence>